<evidence type="ECO:0000313" key="3">
    <source>
        <dbReference type="EMBL" id="KAI1233258.1"/>
    </source>
</evidence>
<protein>
    <submittedName>
        <fullName evidence="2">Uncharacterized protein</fullName>
    </submittedName>
</protein>
<evidence type="ECO:0000313" key="2">
    <source>
        <dbReference type="EMBL" id="KAG0114494.1"/>
    </source>
</evidence>
<evidence type="ECO:0000256" key="1">
    <source>
        <dbReference type="SAM" id="MobiDB-lite"/>
    </source>
</evidence>
<name>A0A835NGT3_9PASS</name>
<organism evidence="2">
    <name type="scientific">Lamprotornis superbus</name>
    <dbReference type="NCBI Taxonomy" id="245042"/>
    <lineage>
        <taxon>Eukaryota</taxon>
        <taxon>Metazoa</taxon>
        <taxon>Chordata</taxon>
        <taxon>Craniata</taxon>
        <taxon>Vertebrata</taxon>
        <taxon>Euteleostomi</taxon>
        <taxon>Archelosauria</taxon>
        <taxon>Archosauria</taxon>
        <taxon>Dinosauria</taxon>
        <taxon>Saurischia</taxon>
        <taxon>Theropoda</taxon>
        <taxon>Coelurosauria</taxon>
        <taxon>Aves</taxon>
        <taxon>Neognathae</taxon>
        <taxon>Neoaves</taxon>
        <taxon>Telluraves</taxon>
        <taxon>Australaves</taxon>
        <taxon>Passeriformes</taxon>
        <taxon>Sturnidae</taxon>
        <taxon>Lamprotornis</taxon>
    </lineage>
</organism>
<gene>
    <name evidence="3" type="ORF">IHE44_0004425</name>
    <name evidence="2" type="ORF">IHE44_007741</name>
</gene>
<reference evidence="3 4" key="2">
    <citation type="journal article" date="2021" name="J. Hered.">
        <title>Feather Gene Expression Elucidates the Developmental Basis of Plumage Iridescence in African Starlings.</title>
        <authorList>
            <person name="Rubenstein D.R."/>
            <person name="Corvelo A."/>
            <person name="MacManes M.D."/>
            <person name="Maia R."/>
            <person name="Narzisi G."/>
            <person name="Rousaki A."/>
            <person name="Vandenabeele P."/>
            <person name="Shawkey M.D."/>
            <person name="Solomon J."/>
        </authorList>
    </citation>
    <scope>NUCLEOTIDE SEQUENCE [LARGE SCALE GENOMIC DNA]</scope>
    <source>
        <strain evidence="3">SS15</strain>
    </source>
</reference>
<proteinExistence type="predicted"/>
<sequence length="233" mass="25544">MRHCVYQDKDTQRQDAGDDHCDGIDSAGHVIYCHHDVHIVMREAPVLAPLNILLVTAHPVLEDRPGVAWLHTQPLVIKLPVLLPFVKVVPVPFEEVGFAHRLPAQCRVDALPGQAAPQLHQASHSVKVAITDVRFGARKSWPITQRRTGRSWLSLVFSFRSGVNSANRKSCTRAKSTHGTDPAATSTGEAERSHDSTGIVGVFQTQGVPQLMDCDQEEIVPCGRNTQPGCIHP</sequence>
<comment type="caution">
    <text evidence="2">The sequence shown here is derived from an EMBL/GenBank/DDBJ whole genome shotgun (WGS) entry which is preliminary data.</text>
</comment>
<reference evidence="2" key="1">
    <citation type="submission" date="2020-10" db="EMBL/GenBank/DDBJ databases">
        <title>Feather gene expression reveals the developmental basis of iridescence in African starlings.</title>
        <authorList>
            <person name="Rubenstein D.R."/>
        </authorList>
    </citation>
    <scope>NUCLEOTIDE SEQUENCE</scope>
    <source>
        <strain evidence="2">SS15</strain>
        <tissue evidence="2">Liver</tissue>
    </source>
</reference>
<feature type="region of interest" description="Disordered" evidence="1">
    <location>
        <begin position="169"/>
        <end position="195"/>
    </location>
</feature>
<keyword evidence="4" id="KW-1185">Reference proteome</keyword>
<dbReference type="EMBL" id="JADDUC010000296">
    <property type="protein sequence ID" value="KAG0114494.1"/>
    <property type="molecule type" value="Genomic_DNA"/>
</dbReference>
<reference evidence="3" key="3">
    <citation type="submission" date="2022-01" db="EMBL/GenBank/DDBJ databases">
        <authorList>
            <person name="Rubenstein D.R."/>
        </authorList>
    </citation>
    <scope>NUCLEOTIDE SEQUENCE</scope>
    <source>
        <strain evidence="3">SS15</strain>
        <tissue evidence="3">Liver</tissue>
    </source>
</reference>
<feature type="compositionally biased region" description="Polar residues" evidence="1">
    <location>
        <begin position="177"/>
        <end position="188"/>
    </location>
</feature>
<dbReference type="Proteomes" id="UP000618051">
    <property type="component" value="Unassembled WGS sequence"/>
</dbReference>
<dbReference type="AlphaFoldDB" id="A0A835NGT3"/>
<accession>A0A835NGT3</accession>
<dbReference type="EMBL" id="JADDUC020000018">
    <property type="protein sequence ID" value="KAI1233258.1"/>
    <property type="molecule type" value="Genomic_DNA"/>
</dbReference>
<evidence type="ECO:0000313" key="4">
    <source>
        <dbReference type="Proteomes" id="UP000618051"/>
    </source>
</evidence>